<evidence type="ECO:0000256" key="1">
    <source>
        <dbReference type="ARBA" id="ARBA00004571"/>
    </source>
</evidence>
<dbReference type="RefSeq" id="WP_016807753.1">
    <property type="nucleotide sequence ID" value="NZ_CABGTQ010000034.1"/>
</dbReference>
<evidence type="ECO:0000256" key="4">
    <source>
        <dbReference type="ARBA" id="ARBA00022452"/>
    </source>
</evidence>
<evidence type="ECO:0000256" key="11">
    <source>
        <dbReference type="RuleBase" id="RU003884"/>
    </source>
</evidence>
<evidence type="ECO:0000256" key="10">
    <source>
        <dbReference type="ARBA" id="ARBA00023237"/>
    </source>
</evidence>
<keyword evidence="7" id="KW-0732">Signal</keyword>
<protein>
    <submittedName>
        <fullName evidence="14">Fimbrial biogenesis outer membrane usher protein</fullName>
    </submittedName>
</protein>
<dbReference type="Proteomes" id="UP000868497">
    <property type="component" value="Unassembled WGS sequence"/>
</dbReference>
<keyword evidence="10 11" id="KW-0998">Cell outer membrane</keyword>
<dbReference type="Proteomes" id="UP000673434">
    <property type="component" value="Unassembled WGS sequence"/>
</dbReference>
<dbReference type="SUPFAM" id="SSF141729">
    <property type="entry name" value="FimD N-terminal domain-like"/>
    <property type="match status" value="1"/>
</dbReference>
<dbReference type="Gene3D" id="2.60.40.2610">
    <property type="entry name" value="Outer membrane usher protein FimD, plug domain"/>
    <property type="match status" value="1"/>
</dbReference>
<reference evidence="14" key="2">
    <citation type="submission" date="2019-09" db="EMBL/GenBank/DDBJ databases">
        <authorList>
            <consortium name="NCBI Pathogen Detection Project"/>
        </authorList>
    </citation>
    <scope>NUCLEOTIDE SEQUENCE</scope>
    <source>
        <strain evidence="14">AUSMDU00005748</strain>
    </source>
</reference>
<feature type="domain" description="PapC-like C-terminal" evidence="12">
    <location>
        <begin position="762"/>
        <end position="826"/>
    </location>
</feature>
<gene>
    <name evidence="14" type="ORF">F6W21_12965</name>
    <name evidence="15" type="ORF">J7S78_08630</name>
</gene>
<keyword evidence="6 11" id="KW-0812">Transmembrane</keyword>
<evidence type="ECO:0000313" key="15">
    <source>
        <dbReference type="EMBL" id="MBQ0599861.1"/>
    </source>
</evidence>
<reference evidence="14" key="1">
    <citation type="journal article" date="2018" name="Genome Biol.">
        <title>SKESA: strategic k-mer extension for scrupulous assemblies.</title>
        <authorList>
            <person name="Souvorov A."/>
            <person name="Agarwala R."/>
            <person name="Lipman D.J."/>
        </authorList>
    </citation>
    <scope>NUCLEOTIDE SEQUENCE</scope>
    <source>
        <strain evidence="14">AUSMDU00005748</strain>
    </source>
</reference>
<dbReference type="PANTHER" id="PTHR30451">
    <property type="entry name" value="OUTER MEMBRANE USHER PROTEIN"/>
    <property type="match status" value="1"/>
</dbReference>
<evidence type="ECO:0000313" key="14">
    <source>
        <dbReference type="EMBL" id="HAU4357237.1"/>
    </source>
</evidence>
<dbReference type="InterPro" id="IPR037224">
    <property type="entry name" value="PapC_N_sf"/>
</dbReference>
<keyword evidence="3 11" id="KW-0813">Transport</keyword>
<evidence type="ECO:0000256" key="2">
    <source>
        <dbReference type="ARBA" id="ARBA00008064"/>
    </source>
</evidence>
<evidence type="ECO:0000256" key="7">
    <source>
        <dbReference type="ARBA" id="ARBA00022729"/>
    </source>
</evidence>
<dbReference type="Pfam" id="PF13954">
    <property type="entry name" value="PapC_N"/>
    <property type="match status" value="1"/>
</dbReference>
<dbReference type="GO" id="GO:0009297">
    <property type="term" value="P:pilus assembly"/>
    <property type="evidence" value="ECO:0007669"/>
    <property type="project" value="InterPro"/>
</dbReference>
<dbReference type="InterPro" id="IPR018030">
    <property type="entry name" value="Fimbrial_membr_usher_CS"/>
</dbReference>
<evidence type="ECO:0000313" key="17">
    <source>
        <dbReference type="Proteomes" id="UP000868497"/>
    </source>
</evidence>
<dbReference type="Gene3D" id="3.10.20.410">
    <property type="match status" value="1"/>
</dbReference>
<keyword evidence="16" id="KW-1185">Reference proteome</keyword>
<dbReference type="Gene3D" id="2.60.40.3110">
    <property type="match status" value="1"/>
</dbReference>
<evidence type="ECO:0000256" key="8">
    <source>
        <dbReference type="ARBA" id="ARBA00023136"/>
    </source>
</evidence>
<dbReference type="FunFam" id="2.60.40.2610:FF:000001">
    <property type="entry name" value="Outer membrane fimbrial usher protein"/>
    <property type="match status" value="1"/>
</dbReference>
<dbReference type="Pfam" id="PF00577">
    <property type="entry name" value="Usher"/>
    <property type="match status" value="1"/>
</dbReference>
<dbReference type="InterPro" id="IPR025885">
    <property type="entry name" value="PapC_N"/>
</dbReference>
<dbReference type="GO" id="GO:0015473">
    <property type="term" value="F:fimbrial usher porin activity"/>
    <property type="evidence" value="ECO:0007669"/>
    <property type="project" value="InterPro"/>
</dbReference>
<dbReference type="EMBL" id="JAGKON010000007">
    <property type="protein sequence ID" value="MBQ0599861.1"/>
    <property type="molecule type" value="Genomic_DNA"/>
</dbReference>
<dbReference type="EMBL" id="DACXIC010000013">
    <property type="protein sequence ID" value="HAU4357237.1"/>
    <property type="molecule type" value="Genomic_DNA"/>
</dbReference>
<dbReference type="GO" id="GO:0009279">
    <property type="term" value="C:cell outer membrane"/>
    <property type="evidence" value="ECO:0007669"/>
    <property type="project" value="UniProtKB-SubCell"/>
</dbReference>
<organism evidence="14 17">
    <name type="scientific">Klebsiella oxytoca</name>
    <dbReference type="NCBI Taxonomy" id="571"/>
    <lineage>
        <taxon>Bacteria</taxon>
        <taxon>Pseudomonadati</taxon>
        <taxon>Pseudomonadota</taxon>
        <taxon>Gammaproteobacteria</taxon>
        <taxon>Enterobacterales</taxon>
        <taxon>Enterobacteriaceae</taxon>
        <taxon>Klebsiella/Raoultella group</taxon>
        <taxon>Klebsiella</taxon>
    </lineage>
</organism>
<proteinExistence type="inferred from homology"/>
<accession>A0AAD3UK66</accession>
<comment type="similarity">
    <text evidence="2 11">Belongs to the fimbrial export usher family.</text>
</comment>
<name>A0AAD3UK66_KLEOX</name>
<dbReference type="InterPro" id="IPR025949">
    <property type="entry name" value="PapC-like_C"/>
</dbReference>
<dbReference type="InterPro" id="IPR000015">
    <property type="entry name" value="Fimb_usher"/>
</dbReference>
<evidence type="ECO:0000256" key="6">
    <source>
        <dbReference type="ARBA" id="ARBA00022692"/>
    </source>
</evidence>
<dbReference type="InterPro" id="IPR042186">
    <property type="entry name" value="FimD_plug_dom"/>
</dbReference>
<sequence length="843" mass="91223">MKAQKRKPEHYPAYLVVGVTLLFSVMGNDAQGRDFFNPALLEIDNPEMKGADLSAFENGAQAPGTYHVDVIINDKVVDARDIVFYAVERQGGVPELKPCLTVDLLQSYGVKTAQFAALSGTGKCADLSAIPQATSEFLFSTQKLRLSIPQAALSPVARGYVPPERWDEGINAVMLNYMLSGANDWGRHQDEKSSSQYANLRPGINLGPWRLRHYSTWNHDSQGEEKWETIYSYAQRNIIALKAQLTLGDSTAPADIFDSMPFRGGQLASDDDMLPESMRGYAPVIRGIARSHAQIVIRQNGYVIYQDYVAPGAFEINDMYPTSGSGDLNVIIKEADGSEQNFIVPYASLPILQREGRLKYALTAGQYRSWDRRVDKTPFGQMTGILGAGGGFTLYGGFQESAKYQSIAGGLGRNLGDIGALSSDVTQAWSHPQGEKKQAGQSWRIRYSKNMLATGTNFAIAGYRYSTCGYYAMQETLDSWGSPGAVNQHRRNRMEMTLSQALGERAGSLMMSAIREDYWHASRSASSLSAGYNNAWQGISYGINWTRSQNGGASGGQNRSTGSAEQLISLNISVPLPRLASNTWANYALNSSKSGGATHSVGINGIALEGNSLNWSVQQGYGSGGDGYSGSANADYRGTYGELTSGYSYDRNSERLSYGLVGGVLAHADGITFSQPLGETNVLVKAPGASGVDINNQNGAKTDFRGYTVTNNVSPYRKNDIGLNTTTLPENVDLAITNKTVIPTRGAVVRADYIANVGLRALLTLKQNNQQPVPFGALVNLMGNEGRSAIVDEAGQVYLTGMPPQGTLDVAWGQENSQRCQVDYSLAADNSISGISMAQFTCR</sequence>
<evidence type="ECO:0000256" key="9">
    <source>
        <dbReference type="ARBA" id="ARBA00023157"/>
    </source>
</evidence>
<dbReference type="Pfam" id="PF13953">
    <property type="entry name" value="PapC_C"/>
    <property type="match status" value="1"/>
</dbReference>
<keyword evidence="4" id="KW-1134">Transmembrane beta strand</keyword>
<evidence type="ECO:0000259" key="12">
    <source>
        <dbReference type="Pfam" id="PF13953"/>
    </source>
</evidence>
<dbReference type="FunFam" id="2.60.40.3110:FF:000001">
    <property type="entry name" value="Putative fimbrial outer membrane usher"/>
    <property type="match status" value="1"/>
</dbReference>
<keyword evidence="8 11" id="KW-0472">Membrane</keyword>
<dbReference type="InterPro" id="IPR043142">
    <property type="entry name" value="PapC-like_C_sf"/>
</dbReference>
<evidence type="ECO:0000256" key="5">
    <source>
        <dbReference type="ARBA" id="ARBA00022558"/>
    </source>
</evidence>
<evidence type="ECO:0000313" key="16">
    <source>
        <dbReference type="Proteomes" id="UP000673434"/>
    </source>
</evidence>
<reference evidence="15 16" key="3">
    <citation type="submission" date="2021-03" db="EMBL/GenBank/DDBJ databases">
        <authorList>
            <person name="Stanton E."/>
        </authorList>
    </citation>
    <scope>NUCLEOTIDE SEQUENCE [LARGE SCALE GENOMIC DNA]</scope>
    <source>
        <strain evidence="15 16">2020EL-00037</strain>
    </source>
</reference>
<comment type="caution">
    <text evidence="14">The sequence shown here is derived from an EMBL/GenBank/DDBJ whole genome shotgun (WGS) entry which is preliminary data.</text>
</comment>
<dbReference type="PROSITE" id="PS01151">
    <property type="entry name" value="FIMBRIAL_USHER"/>
    <property type="match status" value="1"/>
</dbReference>
<keyword evidence="9" id="KW-1015">Disulfide bond</keyword>
<comment type="subcellular location">
    <subcellularLocation>
        <location evidence="1 11">Cell outer membrane</location>
        <topology evidence="1 11">Multi-pass membrane protein</topology>
    </subcellularLocation>
</comment>
<feature type="domain" description="PapC N-terminal" evidence="13">
    <location>
        <begin position="36"/>
        <end position="180"/>
    </location>
</feature>
<dbReference type="AlphaFoldDB" id="A0AAD3UK66"/>
<dbReference type="PANTHER" id="PTHR30451:SF21">
    <property type="entry name" value="FIMBRIAL USHER DOMAIN-CONTAINING PROTEIN YDET-RELATED"/>
    <property type="match status" value="1"/>
</dbReference>
<dbReference type="Gene3D" id="2.60.40.2070">
    <property type="match status" value="1"/>
</dbReference>
<evidence type="ECO:0000259" key="13">
    <source>
        <dbReference type="Pfam" id="PF13954"/>
    </source>
</evidence>
<dbReference type="FunFam" id="3.10.20.410:FF:000001">
    <property type="entry name" value="Fimbrial outer membrane usher protein"/>
    <property type="match status" value="1"/>
</dbReference>
<keyword evidence="5 11" id="KW-1029">Fimbrium biogenesis</keyword>
<evidence type="ECO:0000256" key="3">
    <source>
        <dbReference type="ARBA" id="ARBA00022448"/>
    </source>
</evidence>